<accession>A0A8D8V485</accession>
<dbReference type="PANTHER" id="PTHR12259:SF1">
    <property type="entry name" value="GH21964P"/>
    <property type="match status" value="1"/>
</dbReference>
<dbReference type="PANTHER" id="PTHR12259">
    <property type="entry name" value="RGS-GAIP INTERACTING PROTEIN GIPC"/>
    <property type="match status" value="1"/>
</dbReference>
<organism evidence="3">
    <name type="scientific">Cacopsylla melanoneura</name>
    <dbReference type="NCBI Taxonomy" id="428564"/>
    <lineage>
        <taxon>Eukaryota</taxon>
        <taxon>Metazoa</taxon>
        <taxon>Ecdysozoa</taxon>
        <taxon>Arthropoda</taxon>
        <taxon>Hexapoda</taxon>
        <taxon>Insecta</taxon>
        <taxon>Pterygota</taxon>
        <taxon>Neoptera</taxon>
        <taxon>Paraneoptera</taxon>
        <taxon>Hemiptera</taxon>
        <taxon>Sternorrhyncha</taxon>
        <taxon>Psylloidea</taxon>
        <taxon>Psyllidae</taxon>
        <taxon>Psyllinae</taxon>
        <taxon>Cacopsylla</taxon>
    </lineage>
</organism>
<evidence type="ECO:0000313" key="3">
    <source>
        <dbReference type="EMBL" id="CAG6716475.1"/>
    </source>
</evidence>
<proteinExistence type="predicted"/>
<dbReference type="EMBL" id="HBUF01354553">
    <property type="protein sequence ID" value="CAG6716474.1"/>
    <property type="molecule type" value="Transcribed_RNA"/>
</dbReference>
<dbReference type="InterPro" id="IPR017379">
    <property type="entry name" value="GIPC1/2/3"/>
</dbReference>
<dbReference type="EMBL" id="HBUF01354554">
    <property type="protein sequence ID" value="CAG6716475.1"/>
    <property type="molecule type" value="Transcribed_RNA"/>
</dbReference>
<sequence length="117" mass="13326">MPLFTRKTKKDEHLIDNNNVSEPHHKSKLSNGVNKSSPMAEENKPKLIFHCQLAHGSPTGLISGFSNVRELYQKIAECYEFPTEEEEILTCLIYPLLTTSYHMQVPTTAAYVSSHHR</sequence>
<dbReference type="Pfam" id="PF25083">
    <property type="entry name" value="GIPC1_GH1"/>
    <property type="match status" value="1"/>
</dbReference>
<reference evidence="3" key="1">
    <citation type="submission" date="2021-05" db="EMBL/GenBank/DDBJ databases">
        <authorList>
            <person name="Alioto T."/>
            <person name="Alioto T."/>
            <person name="Gomez Garrido J."/>
        </authorList>
    </citation>
    <scope>NUCLEOTIDE SEQUENCE</scope>
</reference>
<feature type="region of interest" description="Disordered" evidence="1">
    <location>
        <begin position="1"/>
        <end position="41"/>
    </location>
</feature>
<dbReference type="EMBL" id="HBUF01354552">
    <property type="protein sequence ID" value="CAG6716473.1"/>
    <property type="molecule type" value="Transcribed_RNA"/>
</dbReference>
<dbReference type="InterPro" id="IPR056814">
    <property type="entry name" value="GIPC1-3_GH1"/>
</dbReference>
<dbReference type="AlphaFoldDB" id="A0A8D8V485"/>
<evidence type="ECO:0000259" key="2">
    <source>
        <dbReference type="Pfam" id="PF25083"/>
    </source>
</evidence>
<name>A0A8D8V485_9HEMI</name>
<evidence type="ECO:0000256" key="1">
    <source>
        <dbReference type="SAM" id="MobiDB-lite"/>
    </source>
</evidence>
<feature type="domain" description="GIPC1-3 GH1" evidence="2">
    <location>
        <begin position="48"/>
        <end position="92"/>
    </location>
</feature>
<protein>
    <submittedName>
        <fullName evidence="3">PDZ domain-containing protein GIPC1</fullName>
    </submittedName>
</protein>